<feature type="transmembrane region" description="Helical" evidence="1">
    <location>
        <begin position="196"/>
        <end position="217"/>
    </location>
</feature>
<evidence type="ECO:0000313" key="4">
    <source>
        <dbReference type="Proteomes" id="UP000193944"/>
    </source>
</evidence>
<name>A0A1Y1VUV9_9FUNG</name>
<feature type="transmembrane region" description="Helical" evidence="1">
    <location>
        <begin position="36"/>
        <end position="57"/>
    </location>
</feature>
<evidence type="ECO:0000256" key="1">
    <source>
        <dbReference type="SAM" id="Phobius"/>
    </source>
</evidence>
<protein>
    <submittedName>
        <fullName evidence="3">Uncharacterized protein</fullName>
    </submittedName>
</protein>
<keyword evidence="1" id="KW-0472">Membrane</keyword>
<dbReference type="EMBL" id="MCFG01000480">
    <property type="protein sequence ID" value="ORX65067.1"/>
    <property type="molecule type" value="Genomic_DNA"/>
</dbReference>
<evidence type="ECO:0000313" key="3">
    <source>
        <dbReference type="EMBL" id="ORX65067.1"/>
    </source>
</evidence>
<dbReference type="EMBL" id="MCFG01000939">
    <property type="protein sequence ID" value="ORX36552.1"/>
    <property type="molecule type" value="Genomic_DNA"/>
</dbReference>
<keyword evidence="1" id="KW-1133">Transmembrane helix</keyword>
<evidence type="ECO:0000313" key="2">
    <source>
        <dbReference type="EMBL" id="ORX36552.1"/>
    </source>
</evidence>
<dbReference type="AlphaFoldDB" id="A0A1Y1VUV9"/>
<comment type="caution">
    <text evidence="3">The sequence shown here is derived from an EMBL/GenBank/DDBJ whole genome shotgun (WGS) entry which is preliminary data.</text>
</comment>
<dbReference type="OrthoDB" id="2131756at2759"/>
<keyword evidence="1" id="KW-0812">Transmembrane</keyword>
<sequence>MPEFNYEDMIYCEKFLNANMTDQERYQETIDEVRRMVVILIKPLTSQFFYWTLLLLIMHRFNFKKPVIKIVIFHYILRTIGDILDQYGQRYTTFYHKIDGICVAEPVTKAEHHPLRWFISRQLAGIFWYSGEIVGDWYPLIRTRAVVVGEDKKNLWYIYVTCFIFNLSKIVMMLYHFTVDKDNIKLEEDNFYNVYWAIYLASLCCSLLYDSSVYIAMKRAIFKETESINFGFLKKFRNISEYRILVSAIIGLIGIPIMGSSAILRLNFKSYDWSFEDLRIFIVNTTYYMMFIDQIMLYYISKEEHSLTSSKDNKIII</sequence>
<reference evidence="3 4" key="1">
    <citation type="submission" date="2016-08" db="EMBL/GenBank/DDBJ databases">
        <title>A Parts List for Fungal Cellulosomes Revealed by Comparative Genomics.</title>
        <authorList>
            <consortium name="DOE Joint Genome Institute"/>
            <person name="Haitjema C.H."/>
            <person name="Gilmore S.P."/>
            <person name="Henske J.K."/>
            <person name="Solomon K.V."/>
            <person name="De Groot R."/>
            <person name="Kuo A."/>
            <person name="Mondo S.J."/>
            <person name="Salamov A.A."/>
            <person name="Labutti K."/>
            <person name="Zhao Z."/>
            <person name="Chiniquy J."/>
            <person name="Barry K."/>
            <person name="Brewer H.M."/>
            <person name="Purvine S.O."/>
            <person name="Wright A.T."/>
            <person name="Boxma B."/>
            <person name="Van Alen T."/>
            <person name="Hackstein J.H."/>
            <person name="Baker S.E."/>
            <person name="Grigoriev I.V."/>
            <person name="O'Malley M.A."/>
        </authorList>
    </citation>
    <scope>NUCLEOTIDE SEQUENCE [LARGE SCALE GENOMIC DNA]</scope>
    <source>
        <strain evidence="3 4">S4</strain>
    </source>
</reference>
<keyword evidence="4" id="KW-1185">Reference proteome</keyword>
<feature type="transmembrane region" description="Helical" evidence="1">
    <location>
        <begin position="156"/>
        <end position="176"/>
    </location>
</feature>
<accession>A0A1Y1VUV9</accession>
<gene>
    <name evidence="3" type="ORF">BCR32DRAFT_330441</name>
    <name evidence="2" type="ORF">BCR32DRAFT_331065</name>
</gene>
<feature type="transmembrane region" description="Helical" evidence="1">
    <location>
        <begin position="278"/>
        <end position="300"/>
    </location>
</feature>
<feature type="transmembrane region" description="Helical" evidence="1">
    <location>
        <begin position="244"/>
        <end position="266"/>
    </location>
</feature>
<reference evidence="3 4" key="2">
    <citation type="submission" date="2016-08" db="EMBL/GenBank/DDBJ databases">
        <title>Pervasive Adenine N6-methylation of Active Genes in Fungi.</title>
        <authorList>
            <consortium name="DOE Joint Genome Institute"/>
            <person name="Mondo S.J."/>
            <person name="Dannebaum R.O."/>
            <person name="Kuo R.C."/>
            <person name="Labutti K."/>
            <person name="Haridas S."/>
            <person name="Kuo A."/>
            <person name="Salamov A."/>
            <person name="Ahrendt S.R."/>
            <person name="Lipzen A."/>
            <person name="Sullivan W."/>
            <person name="Andreopoulos W.B."/>
            <person name="Clum A."/>
            <person name="Lindquist E."/>
            <person name="Daum C."/>
            <person name="Ramamoorthy G.K."/>
            <person name="Gryganskyi A."/>
            <person name="Culley D."/>
            <person name="Magnuson J.K."/>
            <person name="James T.Y."/>
            <person name="O'Malley M.A."/>
            <person name="Stajich J.E."/>
            <person name="Spatafora J.W."/>
            <person name="Visel A."/>
            <person name="Grigoriev I.V."/>
        </authorList>
    </citation>
    <scope>NUCLEOTIDE SEQUENCE [LARGE SCALE GENOMIC DNA]</scope>
    <source>
        <strain evidence="3 4">S4</strain>
    </source>
</reference>
<dbReference type="Proteomes" id="UP000193944">
    <property type="component" value="Unassembled WGS sequence"/>
</dbReference>
<proteinExistence type="predicted"/>
<feature type="non-terminal residue" evidence="3">
    <location>
        <position position="317"/>
    </location>
</feature>
<organism evidence="3 4">
    <name type="scientific">Anaeromyces robustus</name>
    <dbReference type="NCBI Taxonomy" id="1754192"/>
    <lineage>
        <taxon>Eukaryota</taxon>
        <taxon>Fungi</taxon>
        <taxon>Fungi incertae sedis</taxon>
        <taxon>Chytridiomycota</taxon>
        <taxon>Chytridiomycota incertae sedis</taxon>
        <taxon>Neocallimastigomycetes</taxon>
        <taxon>Neocallimastigales</taxon>
        <taxon>Neocallimastigaceae</taxon>
        <taxon>Anaeromyces</taxon>
    </lineage>
</organism>